<keyword evidence="2" id="KW-0812">Transmembrane</keyword>
<reference evidence="3 4" key="1">
    <citation type="submission" date="2013-12" db="EMBL/GenBank/DDBJ databases">
        <authorList>
            <consortium name="DOE Joint Genome Institute"/>
            <person name="Bryant D.A."/>
            <person name="Huntemann M."/>
            <person name="Han J."/>
            <person name="Chen A."/>
            <person name="Kyrpides N."/>
            <person name="Mavromatis K."/>
            <person name="Markowitz V."/>
            <person name="Palaniappan K."/>
            <person name="Ivanova N."/>
            <person name="Schaumberg A."/>
            <person name="Pati A."/>
            <person name="Liolios K."/>
            <person name="Nordberg H.P."/>
            <person name="Cantor M.N."/>
            <person name="Hua S.X."/>
            <person name="Woyke T."/>
        </authorList>
    </citation>
    <scope>NUCLEOTIDE SEQUENCE [LARGE SCALE GENOMIC DNA]</scope>
    <source>
        <strain evidence="3 4">984</strain>
    </source>
</reference>
<dbReference type="KEGG" id="mpur:MARPU_00755"/>
<dbReference type="AlphaFoldDB" id="W0E8F6"/>
<evidence type="ECO:0000313" key="3">
    <source>
        <dbReference type="EMBL" id="AHF05331.1"/>
    </source>
</evidence>
<keyword evidence="4" id="KW-1185">Reference proteome</keyword>
<dbReference type="EMBL" id="CP007031">
    <property type="protein sequence ID" value="AHF05331.1"/>
    <property type="molecule type" value="Genomic_DNA"/>
</dbReference>
<feature type="transmembrane region" description="Helical" evidence="2">
    <location>
        <begin position="6"/>
        <end position="24"/>
    </location>
</feature>
<dbReference type="HOGENOM" id="CLU_3170014_0_0_6"/>
<dbReference type="Proteomes" id="UP000005275">
    <property type="component" value="Chromosome"/>
</dbReference>
<keyword evidence="2" id="KW-1133">Transmembrane helix</keyword>
<accession>W0E8F6</accession>
<evidence type="ECO:0000256" key="2">
    <source>
        <dbReference type="SAM" id="Phobius"/>
    </source>
</evidence>
<proteinExistence type="predicted"/>
<dbReference type="STRING" id="765910.MARPU_00755"/>
<feature type="compositionally biased region" description="Basic and acidic residues" evidence="1">
    <location>
        <begin position="30"/>
        <end position="47"/>
    </location>
</feature>
<sequence length="47" mass="5482">MEGSSIAALELALFLGLFGWLMYAQFGKRKRDDHPPRDERSDQDEQR</sequence>
<feature type="region of interest" description="Disordered" evidence="1">
    <location>
        <begin position="28"/>
        <end position="47"/>
    </location>
</feature>
<dbReference type="RefSeq" id="WP_005221953.1">
    <property type="nucleotide sequence ID" value="NZ_CP007031.1"/>
</dbReference>
<name>W0E8F6_MARPU</name>
<organism evidence="3 4">
    <name type="scientific">Marichromatium purpuratum 984</name>
    <dbReference type="NCBI Taxonomy" id="765910"/>
    <lineage>
        <taxon>Bacteria</taxon>
        <taxon>Pseudomonadati</taxon>
        <taxon>Pseudomonadota</taxon>
        <taxon>Gammaproteobacteria</taxon>
        <taxon>Chromatiales</taxon>
        <taxon>Chromatiaceae</taxon>
        <taxon>Marichromatium</taxon>
    </lineage>
</organism>
<evidence type="ECO:0000313" key="4">
    <source>
        <dbReference type="Proteomes" id="UP000005275"/>
    </source>
</evidence>
<gene>
    <name evidence="3" type="ORF">MARPU_00755</name>
</gene>
<keyword evidence="2" id="KW-0472">Membrane</keyword>
<evidence type="ECO:0000256" key="1">
    <source>
        <dbReference type="SAM" id="MobiDB-lite"/>
    </source>
</evidence>
<protein>
    <submittedName>
        <fullName evidence="3">Uncharacterized protein</fullName>
    </submittedName>
</protein>